<sequence length="95" mass="10271">MLGLLYRDLLTVETLATGAAGSAETSAALGFAGLLVEFANTDFLLNAASLNQFSESANRFLRCFFVSQRQLNHSKTSIRSCRFQGPADKNCHGLP</sequence>
<dbReference type="EMBL" id="CP036263">
    <property type="protein sequence ID" value="QDS99750.1"/>
    <property type="molecule type" value="Genomic_DNA"/>
</dbReference>
<protein>
    <submittedName>
        <fullName evidence="1">Uncharacterized protein</fullName>
    </submittedName>
</protein>
<evidence type="ECO:0000313" key="1">
    <source>
        <dbReference type="EMBL" id="QDS99750.1"/>
    </source>
</evidence>
<dbReference type="KEGG" id="amob:HG15A2_30800"/>
<accession>A0A517MXZ8</accession>
<organism evidence="1 2">
    <name type="scientific">Adhaeretor mobilis</name>
    <dbReference type="NCBI Taxonomy" id="1930276"/>
    <lineage>
        <taxon>Bacteria</taxon>
        <taxon>Pseudomonadati</taxon>
        <taxon>Planctomycetota</taxon>
        <taxon>Planctomycetia</taxon>
        <taxon>Pirellulales</taxon>
        <taxon>Lacipirellulaceae</taxon>
        <taxon>Adhaeretor</taxon>
    </lineage>
</organism>
<gene>
    <name evidence="1" type="ORF">HG15A2_30800</name>
</gene>
<evidence type="ECO:0000313" key="2">
    <source>
        <dbReference type="Proteomes" id="UP000319852"/>
    </source>
</evidence>
<dbReference type="AlphaFoldDB" id="A0A517MXZ8"/>
<name>A0A517MXZ8_9BACT</name>
<proteinExistence type="predicted"/>
<reference evidence="1 2" key="1">
    <citation type="submission" date="2019-02" db="EMBL/GenBank/DDBJ databases">
        <title>Deep-cultivation of Planctomycetes and their phenomic and genomic characterization uncovers novel biology.</title>
        <authorList>
            <person name="Wiegand S."/>
            <person name="Jogler M."/>
            <person name="Boedeker C."/>
            <person name="Pinto D."/>
            <person name="Vollmers J."/>
            <person name="Rivas-Marin E."/>
            <person name="Kohn T."/>
            <person name="Peeters S.H."/>
            <person name="Heuer A."/>
            <person name="Rast P."/>
            <person name="Oberbeckmann S."/>
            <person name="Bunk B."/>
            <person name="Jeske O."/>
            <person name="Meyerdierks A."/>
            <person name="Storesund J.E."/>
            <person name="Kallscheuer N."/>
            <person name="Luecker S."/>
            <person name="Lage O.M."/>
            <person name="Pohl T."/>
            <person name="Merkel B.J."/>
            <person name="Hornburger P."/>
            <person name="Mueller R.-W."/>
            <person name="Bruemmer F."/>
            <person name="Labrenz M."/>
            <person name="Spormann A.M."/>
            <person name="Op den Camp H."/>
            <person name="Overmann J."/>
            <person name="Amann R."/>
            <person name="Jetten M.S.M."/>
            <person name="Mascher T."/>
            <person name="Medema M.H."/>
            <person name="Devos D.P."/>
            <person name="Kaster A.-K."/>
            <person name="Ovreas L."/>
            <person name="Rohde M."/>
            <person name="Galperin M.Y."/>
            <person name="Jogler C."/>
        </authorList>
    </citation>
    <scope>NUCLEOTIDE SEQUENCE [LARGE SCALE GENOMIC DNA]</scope>
    <source>
        <strain evidence="1 2">HG15A2</strain>
    </source>
</reference>
<dbReference type="Proteomes" id="UP000319852">
    <property type="component" value="Chromosome"/>
</dbReference>
<keyword evidence="2" id="KW-1185">Reference proteome</keyword>